<dbReference type="SUPFAM" id="SSF140860">
    <property type="entry name" value="Pseudo ankyrin repeat-like"/>
    <property type="match status" value="1"/>
</dbReference>
<dbReference type="PANTHER" id="PTHR24182:SF13">
    <property type="entry name" value="LD18443P"/>
    <property type="match status" value="1"/>
</dbReference>
<reference evidence="3" key="1">
    <citation type="submission" date="2006-10" db="EMBL/GenBank/DDBJ databases">
        <authorList>
            <person name="Amadeo P."/>
            <person name="Zhao Q."/>
            <person name="Wortman J."/>
            <person name="Fraser-Liggett C."/>
            <person name="Carlton J."/>
        </authorList>
    </citation>
    <scope>NUCLEOTIDE SEQUENCE</scope>
    <source>
        <strain evidence="3">G3</strain>
    </source>
</reference>
<dbReference type="STRING" id="5722.A2F1V7"/>
<evidence type="ECO:0000259" key="2">
    <source>
        <dbReference type="Pfam" id="PF11929"/>
    </source>
</evidence>
<evidence type="ECO:0000313" key="4">
    <source>
        <dbReference type="Proteomes" id="UP000001542"/>
    </source>
</evidence>
<dbReference type="InterPro" id="IPR020683">
    <property type="entry name" value="DUF3447"/>
</dbReference>
<dbReference type="OrthoDB" id="539213at2759"/>
<keyword evidence="1" id="KW-0040">ANK repeat</keyword>
<dbReference type="InterPro" id="IPR036770">
    <property type="entry name" value="Ankyrin_rpt-contain_sf"/>
</dbReference>
<dbReference type="InParanoid" id="A2F1V7"/>
<dbReference type="Gene3D" id="1.25.40.20">
    <property type="entry name" value="Ankyrin repeat-containing domain"/>
    <property type="match status" value="3"/>
</dbReference>
<proteinExistence type="predicted"/>
<dbReference type="PRINTS" id="PR01415">
    <property type="entry name" value="ANKYRIN"/>
</dbReference>
<feature type="repeat" description="ANK" evidence="1">
    <location>
        <begin position="485"/>
        <end position="517"/>
    </location>
</feature>
<name>A2F1V7_TRIV3</name>
<feature type="repeat" description="ANK" evidence="1">
    <location>
        <begin position="353"/>
        <end position="385"/>
    </location>
</feature>
<evidence type="ECO:0000313" key="3">
    <source>
        <dbReference type="EMBL" id="EAY01102.1"/>
    </source>
</evidence>
<dbReference type="Pfam" id="PF11929">
    <property type="entry name" value="DUF3447"/>
    <property type="match status" value="1"/>
</dbReference>
<sequence length="618" mass="70560">MSEQDVNSTKYSEVRSIFKYDIDIYNALYQLKTENEDDLNSIYKLIKTELIDSKKYPPVKVMKDILDIIKYNNRYTKSYLTLAKLISDDYHVTEVNNLEHISNLLFYKEYGIKLDKFRDFGEFNLKNLSIHTENTIYKAIMNNDIKAFIQFTEREGFNKDQRVLSHLYPLERKIYPFYYITGFSLLELCCYHGAVDCFKLLRTKLQSEITQICLKFSFLGRNQEIMSECLKYQKPDYECMEYAIISHNIDFVTFLMNEHQLEINLDYCIKYNNLESFLVYFDQTNDIYHCFIKSVIFNIPTICEYFLSNGASINAKNIAGETALHIAAKNNSKETVEFLISHGINIDEKDYDDGKAALHHAAGKNHKETAEVLISHGININEKDEYGQTALHHAAKNNHKLTAELLISHGININDKNIYGKTALHGAVHNNSEEMAQLLISHGININDKNIYGKTALHGAVHNNSEEMAQLLISHGININEKDKNGETALHYAAENNNKEIAEFLISHGININEKNNVGETALHYATNYNSKKAAEVLISHGIHINEKDEYGQTALHIAANNDSEEIAKLLISHGANINDKDQDGRTALHIAANNDSEEIAKLLISHGALKLNVKNIF</sequence>
<feature type="repeat" description="ANK" evidence="1">
    <location>
        <begin position="584"/>
        <end position="609"/>
    </location>
</feature>
<organism evidence="3 4">
    <name type="scientific">Trichomonas vaginalis (strain ATCC PRA-98 / G3)</name>
    <dbReference type="NCBI Taxonomy" id="412133"/>
    <lineage>
        <taxon>Eukaryota</taxon>
        <taxon>Metamonada</taxon>
        <taxon>Parabasalia</taxon>
        <taxon>Trichomonadida</taxon>
        <taxon>Trichomonadidae</taxon>
        <taxon>Trichomonas</taxon>
    </lineage>
</organism>
<dbReference type="PROSITE" id="PS50297">
    <property type="entry name" value="ANK_REP_REGION"/>
    <property type="match status" value="9"/>
</dbReference>
<dbReference type="RefSeq" id="XP_001313954.1">
    <property type="nucleotide sequence ID" value="XM_001313949.1"/>
</dbReference>
<reference evidence="3" key="2">
    <citation type="journal article" date="2007" name="Science">
        <title>Draft genome sequence of the sexually transmitted pathogen Trichomonas vaginalis.</title>
        <authorList>
            <person name="Carlton J.M."/>
            <person name="Hirt R.P."/>
            <person name="Silva J.C."/>
            <person name="Delcher A.L."/>
            <person name="Schatz M."/>
            <person name="Zhao Q."/>
            <person name="Wortman J.R."/>
            <person name="Bidwell S.L."/>
            <person name="Alsmark U.C.M."/>
            <person name="Besteiro S."/>
            <person name="Sicheritz-Ponten T."/>
            <person name="Noel C.J."/>
            <person name="Dacks J.B."/>
            <person name="Foster P.G."/>
            <person name="Simillion C."/>
            <person name="Van de Peer Y."/>
            <person name="Miranda-Saavedra D."/>
            <person name="Barton G.J."/>
            <person name="Westrop G.D."/>
            <person name="Mueller S."/>
            <person name="Dessi D."/>
            <person name="Fiori P.L."/>
            <person name="Ren Q."/>
            <person name="Paulsen I."/>
            <person name="Zhang H."/>
            <person name="Bastida-Corcuera F.D."/>
            <person name="Simoes-Barbosa A."/>
            <person name="Brown M.T."/>
            <person name="Hayes R.D."/>
            <person name="Mukherjee M."/>
            <person name="Okumura C.Y."/>
            <person name="Schneider R."/>
            <person name="Smith A.J."/>
            <person name="Vanacova S."/>
            <person name="Villalvazo M."/>
            <person name="Haas B.J."/>
            <person name="Pertea M."/>
            <person name="Feldblyum T.V."/>
            <person name="Utterback T.R."/>
            <person name="Shu C.L."/>
            <person name="Osoegawa K."/>
            <person name="de Jong P.J."/>
            <person name="Hrdy I."/>
            <person name="Horvathova L."/>
            <person name="Zubacova Z."/>
            <person name="Dolezal P."/>
            <person name="Malik S.B."/>
            <person name="Logsdon J.M. Jr."/>
            <person name="Henze K."/>
            <person name="Gupta A."/>
            <person name="Wang C.C."/>
            <person name="Dunne R.L."/>
            <person name="Upcroft J.A."/>
            <person name="Upcroft P."/>
            <person name="White O."/>
            <person name="Salzberg S.L."/>
            <person name="Tang P."/>
            <person name="Chiu C.-H."/>
            <person name="Lee Y.-S."/>
            <person name="Embley T.M."/>
            <person name="Coombs G.H."/>
            <person name="Mottram J.C."/>
            <person name="Tachezy J."/>
            <person name="Fraser-Liggett C.M."/>
            <person name="Johnson P.J."/>
        </authorList>
    </citation>
    <scope>NUCLEOTIDE SEQUENCE [LARGE SCALE GENOMIC DNA]</scope>
    <source>
        <strain evidence="3">G3</strain>
    </source>
</reference>
<feature type="repeat" description="ANK" evidence="1">
    <location>
        <begin position="452"/>
        <end position="484"/>
    </location>
</feature>
<gene>
    <name evidence="3" type="ORF">TVAG_442130</name>
</gene>
<dbReference type="VEuPathDB" id="TrichDB:TVAG_442130"/>
<dbReference type="PANTHER" id="PTHR24182">
    <property type="entry name" value="ANKYRIN REPEAT AND SOCS BOX CONTAINING 4"/>
    <property type="match status" value="1"/>
</dbReference>
<dbReference type="Pfam" id="PF13637">
    <property type="entry name" value="Ank_4"/>
    <property type="match status" value="2"/>
</dbReference>
<accession>A2F1V7</accession>
<protein>
    <submittedName>
        <fullName evidence="3">Ankyrin repeat protein, putative</fullName>
    </submittedName>
</protein>
<dbReference type="SMR" id="A2F1V7"/>
<dbReference type="PROSITE" id="PS50088">
    <property type="entry name" value="ANK_REPEAT"/>
    <property type="match status" value="9"/>
</dbReference>
<feature type="domain" description="DUF3447" evidence="2">
    <location>
        <begin position="206"/>
        <end position="280"/>
    </location>
</feature>
<feature type="repeat" description="ANK" evidence="1">
    <location>
        <begin position="419"/>
        <end position="451"/>
    </location>
</feature>
<dbReference type="AlphaFoldDB" id="A2F1V7"/>
<dbReference type="SUPFAM" id="SSF48403">
    <property type="entry name" value="Ankyrin repeat"/>
    <property type="match status" value="1"/>
</dbReference>
<feature type="repeat" description="ANK" evidence="1">
    <location>
        <begin position="386"/>
        <end position="418"/>
    </location>
</feature>
<dbReference type="Proteomes" id="UP000001542">
    <property type="component" value="Unassembled WGS sequence"/>
</dbReference>
<dbReference type="SMART" id="SM00248">
    <property type="entry name" value="ANK"/>
    <property type="match status" value="12"/>
</dbReference>
<feature type="repeat" description="ANK" evidence="1">
    <location>
        <begin position="319"/>
        <end position="351"/>
    </location>
</feature>
<dbReference type="Pfam" id="PF12796">
    <property type="entry name" value="Ank_2"/>
    <property type="match status" value="2"/>
</dbReference>
<dbReference type="VEuPathDB" id="TrichDB:TVAGG3_0505850"/>
<dbReference type="KEGG" id="tva:4758926"/>
<dbReference type="eggNOG" id="KOG4177">
    <property type="taxonomic scope" value="Eukaryota"/>
</dbReference>
<feature type="repeat" description="ANK" evidence="1">
    <location>
        <begin position="551"/>
        <end position="583"/>
    </location>
</feature>
<evidence type="ECO:0000256" key="1">
    <source>
        <dbReference type="PROSITE-ProRule" id="PRU00023"/>
    </source>
</evidence>
<keyword evidence="4" id="KW-1185">Reference proteome</keyword>
<feature type="repeat" description="ANK" evidence="1">
    <location>
        <begin position="518"/>
        <end position="550"/>
    </location>
</feature>
<dbReference type="InterPro" id="IPR002110">
    <property type="entry name" value="Ankyrin_rpt"/>
</dbReference>
<dbReference type="EMBL" id="DS113578">
    <property type="protein sequence ID" value="EAY01102.1"/>
    <property type="molecule type" value="Genomic_DNA"/>
</dbReference>